<accession>A0ABR2VT99</accession>
<protein>
    <recommendedName>
        <fullName evidence="2">HECT-type E3 ubiquitin transferase</fullName>
        <ecNumber evidence="2">2.3.2.26</ecNumber>
    </recommendedName>
</protein>
<evidence type="ECO:0000256" key="2">
    <source>
        <dbReference type="ARBA" id="ARBA00012485"/>
    </source>
</evidence>
<dbReference type="Pfam" id="PF00632">
    <property type="entry name" value="HECT"/>
    <property type="match status" value="1"/>
</dbReference>
<comment type="caution">
    <text evidence="7">The sequence shown here is derived from an EMBL/GenBank/DDBJ whole genome shotgun (WGS) entry which is preliminary data.</text>
</comment>
<evidence type="ECO:0000256" key="3">
    <source>
        <dbReference type="ARBA" id="ARBA00022679"/>
    </source>
</evidence>
<dbReference type="PROSITE" id="PS50237">
    <property type="entry name" value="HECT"/>
    <property type="match status" value="1"/>
</dbReference>
<sequence>AINNRKELNKKIGGLSKLQFVIAKNGGDSNRLPTSHTCFNVLLLCEYSSKQKLEETLLTAIENSKGFGMI</sequence>
<gene>
    <name evidence="7" type="primary">UBE3A</name>
    <name evidence="7" type="ORF">K7432_012351</name>
</gene>
<keyword evidence="3" id="KW-0808">Transferase</keyword>
<feature type="active site" description="Glycyl thioester intermediate" evidence="5">
    <location>
        <position position="38"/>
    </location>
</feature>
<reference evidence="7 8" key="1">
    <citation type="submission" date="2023-04" db="EMBL/GenBank/DDBJ databases">
        <title>Genome of Basidiobolus ranarum AG-B5.</title>
        <authorList>
            <person name="Stajich J.E."/>
            <person name="Carter-House D."/>
            <person name="Gryganskyi A."/>
        </authorList>
    </citation>
    <scope>NUCLEOTIDE SEQUENCE [LARGE SCALE GENOMIC DNA]</scope>
    <source>
        <strain evidence="7 8">AG-B5</strain>
    </source>
</reference>
<evidence type="ECO:0000313" key="8">
    <source>
        <dbReference type="Proteomes" id="UP001479436"/>
    </source>
</evidence>
<name>A0ABR2VT99_9FUNG</name>
<dbReference type="GO" id="GO:0016874">
    <property type="term" value="F:ligase activity"/>
    <property type="evidence" value="ECO:0007669"/>
    <property type="project" value="UniProtKB-KW"/>
</dbReference>
<feature type="domain" description="HECT" evidence="6">
    <location>
        <begin position="1"/>
        <end position="70"/>
    </location>
</feature>
<keyword evidence="8" id="KW-1185">Reference proteome</keyword>
<evidence type="ECO:0000256" key="4">
    <source>
        <dbReference type="ARBA" id="ARBA00022786"/>
    </source>
</evidence>
<dbReference type="Proteomes" id="UP001479436">
    <property type="component" value="Unassembled WGS sequence"/>
</dbReference>
<evidence type="ECO:0000256" key="1">
    <source>
        <dbReference type="ARBA" id="ARBA00000885"/>
    </source>
</evidence>
<keyword evidence="4 5" id="KW-0833">Ubl conjugation pathway</keyword>
<dbReference type="SUPFAM" id="SSF56204">
    <property type="entry name" value="Hect, E3 ligase catalytic domain"/>
    <property type="match status" value="1"/>
</dbReference>
<evidence type="ECO:0000313" key="7">
    <source>
        <dbReference type="EMBL" id="KAK9696653.1"/>
    </source>
</evidence>
<evidence type="ECO:0000256" key="5">
    <source>
        <dbReference type="PROSITE-ProRule" id="PRU00104"/>
    </source>
</evidence>
<dbReference type="InterPro" id="IPR044611">
    <property type="entry name" value="E3A/B/C-like"/>
</dbReference>
<comment type="catalytic activity">
    <reaction evidence="1">
        <text>S-ubiquitinyl-[E2 ubiquitin-conjugating enzyme]-L-cysteine + [acceptor protein]-L-lysine = [E2 ubiquitin-conjugating enzyme]-L-cysteine + N(6)-ubiquitinyl-[acceptor protein]-L-lysine.</text>
        <dbReference type="EC" id="2.3.2.26"/>
    </reaction>
</comment>
<dbReference type="EMBL" id="JASJQH010007938">
    <property type="protein sequence ID" value="KAK9696653.1"/>
    <property type="molecule type" value="Genomic_DNA"/>
</dbReference>
<evidence type="ECO:0000259" key="6">
    <source>
        <dbReference type="PROSITE" id="PS50237"/>
    </source>
</evidence>
<dbReference type="InterPro" id="IPR000569">
    <property type="entry name" value="HECT_dom"/>
</dbReference>
<dbReference type="Gene3D" id="3.30.2410.10">
    <property type="entry name" value="Hect, E3 ligase catalytic domain"/>
    <property type="match status" value="1"/>
</dbReference>
<proteinExistence type="predicted"/>
<dbReference type="EC" id="2.3.2.26" evidence="2"/>
<dbReference type="InterPro" id="IPR035983">
    <property type="entry name" value="Hect_E3_ubiquitin_ligase"/>
</dbReference>
<keyword evidence="7" id="KW-0436">Ligase</keyword>
<feature type="non-terminal residue" evidence="7">
    <location>
        <position position="1"/>
    </location>
</feature>
<dbReference type="PANTHER" id="PTHR45700">
    <property type="entry name" value="UBIQUITIN-PROTEIN LIGASE E3C"/>
    <property type="match status" value="1"/>
</dbReference>
<organism evidence="7 8">
    <name type="scientific">Basidiobolus ranarum</name>
    <dbReference type="NCBI Taxonomy" id="34480"/>
    <lineage>
        <taxon>Eukaryota</taxon>
        <taxon>Fungi</taxon>
        <taxon>Fungi incertae sedis</taxon>
        <taxon>Zoopagomycota</taxon>
        <taxon>Entomophthoromycotina</taxon>
        <taxon>Basidiobolomycetes</taxon>
        <taxon>Basidiobolales</taxon>
        <taxon>Basidiobolaceae</taxon>
        <taxon>Basidiobolus</taxon>
    </lineage>
</organism>
<dbReference type="PANTHER" id="PTHR45700:SF8">
    <property type="entry name" value="HECT-TYPE E3 UBIQUITIN TRANSFERASE"/>
    <property type="match status" value="1"/>
</dbReference>